<protein>
    <submittedName>
        <fullName evidence="2">Uncharacterized protein</fullName>
    </submittedName>
</protein>
<evidence type="ECO:0000313" key="2">
    <source>
        <dbReference type="EMBL" id="PVU74644.1"/>
    </source>
</evidence>
<sequence>MKLFKLNKEKRKKNVFLFILRTLATRFVGGFLRGLILGLVVVLLVVVLSQGLILPYIPTVLNICNVTK</sequence>
<evidence type="ECO:0000313" key="3">
    <source>
        <dbReference type="Proteomes" id="UP000245638"/>
    </source>
</evidence>
<keyword evidence="1" id="KW-0812">Transmembrane</keyword>
<gene>
    <name evidence="2" type="ORF">DDW13_06660</name>
</gene>
<name>A0A2T9X3H6_9CREN</name>
<evidence type="ECO:0000256" key="1">
    <source>
        <dbReference type="SAM" id="Phobius"/>
    </source>
</evidence>
<organism evidence="2 3">
    <name type="scientific">Acidianus hospitalis</name>
    <dbReference type="NCBI Taxonomy" id="563177"/>
    <lineage>
        <taxon>Archaea</taxon>
        <taxon>Thermoproteota</taxon>
        <taxon>Thermoprotei</taxon>
        <taxon>Sulfolobales</taxon>
        <taxon>Sulfolobaceae</taxon>
        <taxon>Acidianus</taxon>
    </lineage>
</organism>
<keyword evidence="1" id="KW-0472">Membrane</keyword>
<dbReference type="EMBL" id="QEFD01000193">
    <property type="protein sequence ID" value="PVU74644.1"/>
    <property type="molecule type" value="Genomic_DNA"/>
</dbReference>
<dbReference type="AlphaFoldDB" id="A0A2T9X3H6"/>
<comment type="caution">
    <text evidence="2">The sequence shown here is derived from an EMBL/GenBank/DDBJ whole genome shotgun (WGS) entry which is preliminary data.</text>
</comment>
<feature type="transmembrane region" description="Helical" evidence="1">
    <location>
        <begin position="34"/>
        <end position="57"/>
    </location>
</feature>
<proteinExistence type="predicted"/>
<reference evidence="2 3" key="1">
    <citation type="journal article" date="2015" name="Appl. Environ. Microbiol.">
        <title>Nanoarchaeota, Their Sulfolobales Host, and Nanoarchaeota Virus Distribution across Yellowstone National Park Hot Springs.</title>
        <authorList>
            <person name="Munson-McGee J.H."/>
            <person name="Field E.K."/>
            <person name="Bateson M."/>
            <person name="Rooney C."/>
            <person name="Stepanauskas R."/>
            <person name="Young M.J."/>
        </authorList>
    </citation>
    <scope>NUCLEOTIDE SEQUENCE [LARGE SCALE GENOMIC DNA]</scope>
    <source>
        <strain evidence="2">SCGC AC-742_N10</strain>
    </source>
</reference>
<keyword evidence="1" id="KW-1133">Transmembrane helix</keyword>
<dbReference type="Proteomes" id="UP000245638">
    <property type="component" value="Unassembled WGS sequence"/>
</dbReference>
<accession>A0A2T9X3H6</accession>